<proteinExistence type="predicted"/>
<dbReference type="EMBL" id="WUBJ01000005">
    <property type="protein sequence ID" value="MWV56336.1"/>
    <property type="molecule type" value="Genomic_DNA"/>
</dbReference>
<accession>A0A6I4R984</accession>
<evidence type="ECO:0000313" key="1">
    <source>
        <dbReference type="EMBL" id="MTB64359.1"/>
    </source>
</evidence>
<protein>
    <submittedName>
        <fullName evidence="2">Phosphoesterase</fullName>
    </submittedName>
</protein>
<dbReference type="EMBL" id="WLCG01000006">
    <property type="protein sequence ID" value="MTB64359.1"/>
    <property type="molecule type" value="Genomic_DNA"/>
</dbReference>
<evidence type="ECO:0000313" key="2">
    <source>
        <dbReference type="EMBL" id="MWV56336.1"/>
    </source>
</evidence>
<sequence>MTNFYIADTHFSDEKCLRYDCRPFQSIEEMNERMIQSWNRTVSPTDTVYILGDVGGRKLAPLKKILPKLRGKKQLIVGNHDGTILAHSFLSKYFESISDYREITDRYKGKDYNIILHHYPSPFIKDHYQGNTIYFYGHVHNSHEEDYTLVARLYHFLNHEDSIRCHKMLNVGCMMPYMGYRPRRLEELMPVMLEQNQALYDYAKDKQNALKEIWQDIHQSLNSQRPFEQAFIAHKNGEICHENPR</sequence>
<dbReference type="RefSeq" id="WP_154608335.1">
    <property type="nucleotide sequence ID" value="NZ_CP072115.1"/>
</dbReference>
<dbReference type="Gene3D" id="3.60.21.10">
    <property type="match status" value="1"/>
</dbReference>
<dbReference type="SUPFAM" id="SSF56300">
    <property type="entry name" value="Metallo-dependent phosphatases"/>
    <property type="match status" value="1"/>
</dbReference>
<comment type="caution">
    <text evidence="2">The sequence shown here is derived from an EMBL/GenBank/DDBJ whole genome shotgun (WGS) entry which is preliminary data.</text>
</comment>
<evidence type="ECO:0000313" key="3">
    <source>
        <dbReference type="Proteomes" id="UP000435060"/>
    </source>
</evidence>
<name>A0A6I4R984_9STRE</name>
<organism evidence="2 4">
    <name type="scientific">Streptococcus zhangguiae</name>
    <dbReference type="NCBI Taxonomy" id="2664091"/>
    <lineage>
        <taxon>Bacteria</taxon>
        <taxon>Bacillati</taxon>
        <taxon>Bacillota</taxon>
        <taxon>Bacilli</taxon>
        <taxon>Lactobacillales</taxon>
        <taxon>Streptococcaceae</taxon>
        <taxon>Streptococcus</taxon>
    </lineage>
</organism>
<dbReference type="AlphaFoldDB" id="A0A6I4R984"/>
<evidence type="ECO:0000313" key="4">
    <source>
        <dbReference type="Proteomes" id="UP000435423"/>
    </source>
</evidence>
<keyword evidence="3" id="KW-1185">Reference proteome</keyword>
<dbReference type="Proteomes" id="UP000435423">
    <property type="component" value="Unassembled WGS sequence"/>
</dbReference>
<reference evidence="2 4" key="1">
    <citation type="submission" date="2019-10" db="EMBL/GenBank/DDBJ databases">
        <title>Streptococcis sp, isolated from the respiratory tract of Marmot.</title>
        <authorList>
            <person name="Zhang G."/>
        </authorList>
    </citation>
    <scope>NUCLEOTIDE SEQUENCE [LARGE SCALE GENOMIC DNA]</scope>
    <source>
        <strain evidence="2">Zg-70</strain>
        <strain evidence="4">zg-70</strain>
    </source>
</reference>
<dbReference type="InterPro" id="IPR029052">
    <property type="entry name" value="Metallo-depent_PP-like"/>
</dbReference>
<reference evidence="1 3" key="2">
    <citation type="submission" date="2019-11" db="EMBL/GenBank/DDBJ databases">
        <title>Streptococcis sp. isolated from the respiratory tract of Marmot.</title>
        <authorList>
            <person name="Zhang G."/>
        </authorList>
    </citation>
    <scope>NUCLEOTIDE SEQUENCE [LARGE SCALE GENOMIC DNA]</scope>
    <source>
        <strain evidence="1">Zg-86</strain>
        <strain evidence="3">zg-86</strain>
    </source>
</reference>
<gene>
    <name evidence="1" type="ORF">GGG87_05035</name>
    <name evidence="2" type="ORF">GGH11_05045</name>
</gene>
<dbReference type="Proteomes" id="UP000435060">
    <property type="component" value="Unassembled WGS sequence"/>
</dbReference>